<keyword evidence="4 10" id="KW-0436">Ligase</keyword>
<organism evidence="12 13">
    <name type="scientific">Lactiplantibacillus xiangfangensis</name>
    <dbReference type="NCBI Taxonomy" id="942150"/>
    <lineage>
        <taxon>Bacteria</taxon>
        <taxon>Bacillati</taxon>
        <taxon>Bacillota</taxon>
        <taxon>Bacilli</taxon>
        <taxon>Lactobacillales</taxon>
        <taxon>Lactobacillaceae</taxon>
        <taxon>Lactiplantibacillus</taxon>
    </lineage>
</organism>
<dbReference type="GO" id="GO:0005524">
    <property type="term" value="F:ATP binding"/>
    <property type="evidence" value="ECO:0007669"/>
    <property type="project" value="UniProtKB-UniRule"/>
</dbReference>
<comment type="similarity">
    <text evidence="2 10">Belongs to the class-II aminoacyl-tRNA synthetase family.</text>
</comment>
<evidence type="ECO:0000259" key="11">
    <source>
        <dbReference type="Pfam" id="PF05746"/>
    </source>
</evidence>
<dbReference type="RefSeq" id="WP_057707235.1">
    <property type="nucleotide sequence ID" value="NZ_JQCL01000080.1"/>
</dbReference>
<comment type="catalytic activity">
    <reaction evidence="9 10">
        <text>tRNA(Gly) + glycine + ATP = glycyl-tRNA(Gly) + AMP + diphosphate</text>
        <dbReference type="Rhea" id="RHEA:16013"/>
        <dbReference type="Rhea" id="RHEA-COMP:9664"/>
        <dbReference type="Rhea" id="RHEA-COMP:9683"/>
        <dbReference type="ChEBI" id="CHEBI:30616"/>
        <dbReference type="ChEBI" id="CHEBI:33019"/>
        <dbReference type="ChEBI" id="CHEBI:57305"/>
        <dbReference type="ChEBI" id="CHEBI:78442"/>
        <dbReference type="ChEBI" id="CHEBI:78522"/>
        <dbReference type="ChEBI" id="CHEBI:456215"/>
        <dbReference type="EC" id="6.1.1.14"/>
    </reaction>
</comment>
<dbReference type="NCBIfam" id="TIGR00211">
    <property type="entry name" value="glyS"/>
    <property type="match status" value="1"/>
</dbReference>
<dbReference type="EMBL" id="JQCL01000080">
    <property type="protein sequence ID" value="KRO08653.1"/>
    <property type="molecule type" value="Genomic_DNA"/>
</dbReference>
<keyword evidence="3 10" id="KW-0963">Cytoplasm</keyword>
<keyword evidence="13" id="KW-1185">Reference proteome</keyword>
<evidence type="ECO:0000256" key="8">
    <source>
        <dbReference type="ARBA" id="ARBA00023146"/>
    </source>
</evidence>
<keyword evidence="7 10" id="KW-0648">Protein biosynthesis</keyword>
<evidence type="ECO:0000256" key="6">
    <source>
        <dbReference type="ARBA" id="ARBA00022840"/>
    </source>
</evidence>
<comment type="subcellular location">
    <subcellularLocation>
        <location evidence="1 10">Cytoplasm</location>
    </subcellularLocation>
</comment>
<evidence type="ECO:0000256" key="7">
    <source>
        <dbReference type="ARBA" id="ARBA00022917"/>
    </source>
</evidence>
<dbReference type="GO" id="GO:0006426">
    <property type="term" value="P:glycyl-tRNA aminoacylation"/>
    <property type="evidence" value="ECO:0007669"/>
    <property type="project" value="UniProtKB-UniRule"/>
</dbReference>
<evidence type="ECO:0000313" key="12">
    <source>
        <dbReference type="EMBL" id="KRO08653.1"/>
    </source>
</evidence>
<dbReference type="InterPro" id="IPR008909">
    <property type="entry name" value="DALR_anticod-bd"/>
</dbReference>
<dbReference type="AlphaFoldDB" id="A0A0R2MAB7"/>
<dbReference type="OrthoDB" id="9775440at2"/>
<evidence type="ECO:0000313" key="13">
    <source>
        <dbReference type="Proteomes" id="UP000051783"/>
    </source>
</evidence>
<dbReference type="Pfam" id="PF05746">
    <property type="entry name" value="DALR_1"/>
    <property type="match status" value="1"/>
</dbReference>
<evidence type="ECO:0000256" key="2">
    <source>
        <dbReference type="ARBA" id="ARBA00008226"/>
    </source>
</evidence>
<dbReference type="HAMAP" id="MF_00255">
    <property type="entry name" value="Gly_tRNA_synth_beta"/>
    <property type="match status" value="1"/>
</dbReference>
<evidence type="ECO:0000256" key="9">
    <source>
        <dbReference type="ARBA" id="ARBA00047937"/>
    </source>
</evidence>
<name>A0A0R2MAB7_9LACO</name>
<keyword evidence="6 10" id="KW-0067">ATP-binding</keyword>
<sequence length="694" mass="78451">MAKTYLLEIGLEEMPAHVVTPSVLQLKERMAKFLKDERLSFDAIKLFSTPRRLTVEVSGLDDKQADVKKEVRGPAKKIAQDADGNWTKAAIGFSKGQGASTDDIVFKDVKGTPYVFVQTFTAGKTAKEVLAAGIKDVITKMNFPTMMKWSTYSFKYIRPVRWLVSLLDDEIVPIQILDVKAGRTSRGHRFLGHDVEIKNATDYEADLASVFVVADADKRKATIRKQIAALAEEHDWQIKVNEDLLEEVNNLVEYPTAFAGDFDTKYLTIPDEVLITSMRDHQRFFYVTDEQDNLLPHFVSVRNGNSDHLENVARGNQKVLTARLEDAAFFFHEDQQHSIQEYVERLKKVSFHDKIGTMYEKMQRVMYISGYLADQFGLSEAEKNQLHRAAQIYKFDLVTGMVGEFPELQGVMGEKYAELKGENPAVGQAIREHYMPISADGALPQSKVGAVLAVADKIDSISSFFAVGLTPSGSNDPFALRRQAFGIVRIVRDQGWDFPIRQFEAAIQKELEAHDATYSLDFAKQTTPVTAFLTDRVKQWFSNQKLRYDIVDTVVKGSRQDIREMFKAADVLNAHQNDPKFKDTIEAFTRLLRITAKADLSVEDLTVDPSLFENDAEQHLYDAVAEVQKTVTADMAMEDRFKALAGLRPLIVDYFEQTMVMSKDEAVRNNHIKQLLIIAKMVNVMGDLNQLVVK</sequence>
<feature type="domain" description="DALR anticodon binding" evidence="11">
    <location>
        <begin position="586"/>
        <end position="681"/>
    </location>
</feature>
<evidence type="ECO:0000256" key="4">
    <source>
        <dbReference type="ARBA" id="ARBA00022598"/>
    </source>
</evidence>
<dbReference type="SUPFAM" id="SSF109604">
    <property type="entry name" value="HD-domain/PDEase-like"/>
    <property type="match status" value="1"/>
</dbReference>
<dbReference type="PANTHER" id="PTHR30075">
    <property type="entry name" value="GLYCYL-TRNA SYNTHETASE"/>
    <property type="match status" value="1"/>
</dbReference>
<evidence type="ECO:0000256" key="10">
    <source>
        <dbReference type="HAMAP-Rule" id="MF_00255"/>
    </source>
</evidence>
<keyword evidence="8 10" id="KW-0030">Aminoacyl-tRNA synthetase</keyword>
<dbReference type="Pfam" id="PF02092">
    <property type="entry name" value="tRNA_synt_2f"/>
    <property type="match status" value="1"/>
</dbReference>
<comment type="caution">
    <text evidence="12">The sequence shown here is derived from an EMBL/GenBank/DDBJ whole genome shotgun (WGS) entry which is preliminary data.</text>
</comment>
<accession>A0A0R2MAB7</accession>
<reference evidence="12 13" key="1">
    <citation type="journal article" date="2015" name="Genome Announc.">
        <title>Expanding the biotechnology potential of lactobacilli through comparative genomics of 213 strains and associated genera.</title>
        <authorList>
            <person name="Sun Z."/>
            <person name="Harris H.M."/>
            <person name="McCann A."/>
            <person name="Guo C."/>
            <person name="Argimon S."/>
            <person name="Zhang W."/>
            <person name="Yang X."/>
            <person name="Jeffery I.B."/>
            <person name="Cooney J.C."/>
            <person name="Kagawa T.F."/>
            <person name="Liu W."/>
            <person name="Song Y."/>
            <person name="Salvetti E."/>
            <person name="Wrobel A."/>
            <person name="Rasinkangas P."/>
            <person name="Parkhill J."/>
            <person name="Rea M.C."/>
            <person name="O'Sullivan O."/>
            <person name="Ritari J."/>
            <person name="Douillard F.P."/>
            <person name="Paul Ross R."/>
            <person name="Yang R."/>
            <person name="Briner A.E."/>
            <person name="Felis G.E."/>
            <person name="de Vos W.M."/>
            <person name="Barrangou R."/>
            <person name="Klaenhammer T.R."/>
            <person name="Caufield P.W."/>
            <person name="Cui Y."/>
            <person name="Zhang H."/>
            <person name="O'Toole P.W."/>
        </authorList>
    </citation>
    <scope>NUCLEOTIDE SEQUENCE [LARGE SCALE GENOMIC DNA]</scope>
    <source>
        <strain evidence="12 13">LMG 26013</strain>
    </source>
</reference>
<evidence type="ECO:0000256" key="5">
    <source>
        <dbReference type="ARBA" id="ARBA00022741"/>
    </source>
</evidence>
<keyword evidence="5 10" id="KW-0547">Nucleotide-binding</keyword>
<dbReference type="GO" id="GO:0006420">
    <property type="term" value="P:arginyl-tRNA aminoacylation"/>
    <property type="evidence" value="ECO:0007669"/>
    <property type="project" value="InterPro"/>
</dbReference>
<comment type="subunit">
    <text evidence="10">Tetramer of two alpha and two beta subunits.</text>
</comment>
<dbReference type="EC" id="6.1.1.14" evidence="10"/>
<dbReference type="InterPro" id="IPR006194">
    <property type="entry name" value="Gly-tRNA-synth_heterodimer"/>
</dbReference>
<evidence type="ECO:0000256" key="1">
    <source>
        <dbReference type="ARBA" id="ARBA00004496"/>
    </source>
</evidence>
<evidence type="ECO:0000256" key="3">
    <source>
        <dbReference type="ARBA" id="ARBA00022490"/>
    </source>
</evidence>
<dbReference type="GO" id="GO:0004814">
    <property type="term" value="F:arginine-tRNA ligase activity"/>
    <property type="evidence" value="ECO:0007669"/>
    <property type="project" value="InterPro"/>
</dbReference>
<dbReference type="STRING" id="942150.IV64_GL000746"/>
<dbReference type="InterPro" id="IPR015944">
    <property type="entry name" value="Gly-tRNA-synth_bsu"/>
</dbReference>
<dbReference type="PRINTS" id="PR01045">
    <property type="entry name" value="TRNASYNTHGB"/>
</dbReference>
<dbReference type="PATRIC" id="fig|942150.3.peg.763"/>
<gene>
    <name evidence="10" type="primary">glyS</name>
    <name evidence="12" type="ORF">IV64_GL000746</name>
</gene>
<dbReference type="PROSITE" id="PS50861">
    <property type="entry name" value="AA_TRNA_LIGASE_II_GLYAB"/>
    <property type="match status" value="1"/>
</dbReference>
<dbReference type="PANTHER" id="PTHR30075:SF2">
    <property type="entry name" value="GLYCINE--TRNA LIGASE, CHLOROPLASTIC_MITOCHONDRIAL 2"/>
    <property type="match status" value="1"/>
</dbReference>
<dbReference type="GO" id="GO:0004820">
    <property type="term" value="F:glycine-tRNA ligase activity"/>
    <property type="evidence" value="ECO:0007669"/>
    <property type="project" value="UniProtKB-UniRule"/>
</dbReference>
<dbReference type="Proteomes" id="UP000051783">
    <property type="component" value="Unassembled WGS sequence"/>
</dbReference>
<protein>
    <recommendedName>
        <fullName evidence="10">Glycine--tRNA ligase beta subunit</fullName>
        <ecNumber evidence="10">6.1.1.14</ecNumber>
    </recommendedName>
    <alternativeName>
        <fullName evidence="10">Glycyl-tRNA synthetase beta subunit</fullName>
        <shortName evidence="10">GlyRS</shortName>
    </alternativeName>
</protein>
<dbReference type="GO" id="GO:0005829">
    <property type="term" value="C:cytosol"/>
    <property type="evidence" value="ECO:0007669"/>
    <property type="project" value="TreeGrafter"/>
</dbReference>
<proteinExistence type="inferred from homology"/>